<dbReference type="InterPro" id="IPR004358">
    <property type="entry name" value="Sig_transdc_His_kin-like_C"/>
</dbReference>
<evidence type="ECO:0000256" key="1">
    <source>
        <dbReference type="ARBA" id="ARBA00000085"/>
    </source>
</evidence>
<evidence type="ECO:0000256" key="8">
    <source>
        <dbReference type="ARBA" id="ARBA00022777"/>
    </source>
</evidence>
<evidence type="ECO:0000256" key="3">
    <source>
        <dbReference type="ARBA" id="ARBA00012438"/>
    </source>
</evidence>
<evidence type="ECO:0000256" key="9">
    <source>
        <dbReference type="ARBA" id="ARBA00022840"/>
    </source>
</evidence>
<comment type="catalytic activity">
    <reaction evidence="1">
        <text>ATP + protein L-histidine = ADP + protein N-phospho-L-histidine.</text>
        <dbReference type="EC" id="2.7.13.3"/>
    </reaction>
</comment>
<dbReference type="InterPro" id="IPR003594">
    <property type="entry name" value="HATPase_dom"/>
</dbReference>
<dbReference type="Proteomes" id="UP000291097">
    <property type="component" value="Unassembled WGS sequence"/>
</dbReference>
<sequence>MDQRQMREQSPFLLMAFGAILFLIAGVHYAHEILVLNTLIGPLVALLLDGVPALGLIYAGYCLSQIEFTLKSRWIVVSWSLIGGVVFLIAMGTTVLVRLFEGRPIAEPVFPLLIAVEAGAIAGMIAGYYNARAHADARRAEKVSDTLVFVNDLIRHDLRNDLTVIQGYTELISHQQTPATAETESDNLEVISEKTGEALTRIEATRAIIDSLIGETDLEPVNLAAVIAELASQVETSSSAAVTTHLPDQALVTANASLRSVVDNLLENAVEHNDRDDSLIEVMVKADVDTVRMTVSDNGPGISDKQKETLFNTNGTETDRGGGLSLVWTLVESYGGNIRVEDNEPCGSTFVVELPRADVQEEISE</sequence>
<reference evidence="14" key="2">
    <citation type="submission" date="2016-10" db="EMBL/GenBank/DDBJ databases">
        <authorList>
            <person name="de Groot N.N."/>
        </authorList>
    </citation>
    <scope>NUCLEOTIDE SEQUENCE [LARGE SCALE GENOMIC DNA]</scope>
    <source>
        <strain evidence="14">CDM_6</strain>
    </source>
</reference>
<evidence type="ECO:0000256" key="2">
    <source>
        <dbReference type="ARBA" id="ARBA00004651"/>
    </source>
</evidence>
<dbReference type="GO" id="GO:0000155">
    <property type="term" value="F:phosphorelay sensor kinase activity"/>
    <property type="evidence" value="ECO:0007669"/>
    <property type="project" value="InterPro"/>
</dbReference>
<reference evidence="15" key="1">
    <citation type="submission" date="2016-10" db="EMBL/GenBank/DDBJ databases">
        <authorList>
            <person name="Varghese N."/>
            <person name="Submissions S."/>
        </authorList>
    </citation>
    <scope>NUCLEOTIDE SEQUENCE [LARGE SCALE GENOMIC DNA]</scope>
    <source>
        <strain evidence="15">CDM_6</strain>
    </source>
</reference>
<feature type="domain" description="Histidine kinase" evidence="11">
    <location>
        <begin position="153"/>
        <end position="358"/>
    </location>
</feature>
<evidence type="ECO:0000256" key="7">
    <source>
        <dbReference type="ARBA" id="ARBA00022741"/>
    </source>
</evidence>
<accession>A0A1I0JIW4</accession>
<keyword evidence="7" id="KW-0547">Nucleotide-binding</keyword>
<dbReference type="Pfam" id="PF02518">
    <property type="entry name" value="HATPase_c"/>
    <property type="match status" value="1"/>
</dbReference>
<keyword evidence="5" id="KW-0597">Phosphoprotein</keyword>
<dbReference type="InterPro" id="IPR036890">
    <property type="entry name" value="HATPase_C_sf"/>
</dbReference>
<proteinExistence type="predicted"/>
<dbReference type="RefSeq" id="WP_242611688.1">
    <property type="nucleotide sequence ID" value="NZ_FOIC01000045.1"/>
</dbReference>
<dbReference type="PANTHER" id="PTHR44936:SF10">
    <property type="entry name" value="SENSOR PROTEIN RSTB"/>
    <property type="match status" value="1"/>
</dbReference>
<dbReference type="InterPro" id="IPR031623">
    <property type="entry name" value="HisKA_4TM"/>
</dbReference>
<organism evidence="14 15">
    <name type="scientific">Natrinema hispanicum</name>
    <dbReference type="NCBI Taxonomy" id="392421"/>
    <lineage>
        <taxon>Archaea</taxon>
        <taxon>Methanobacteriati</taxon>
        <taxon>Methanobacteriota</taxon>
        <taxon>Stenosarchaea group</taxon>
        <taxon>Halobacteria</taxon>
        <taxon>Halobacteriales</taxon>
        <taxon>Natrialbaceae</taxon>
        <taxon>Natrinema</taxon>
    </lineage>
</organism>
<evidence type="ECO:0000256" key="10">
    <source>
        <dbReference type="SAM" id="Phobius"/>
    </source>
</evidence>
<dbReference type="STRING" id="392421.SAMN04488694_14517"/>
<evidence type="ECO:0000313" key="16">
    <source>
        <dbReference type="Proteomes" id="UP000291097"/>
    </source>
</evidence>
<evidence type="ECO:0000313" key="12">
    <source>
        <dbReference type="EMBL" id="RZV06494.1"/>
    </source>
</evidence>
<evidence type="ECO:0000256" key="5">
    <source>
        <dbReference type="ARBA" id="ARBA00022553"/>
    </source>
</evidence>
<dbReference type="SUPFAM" id="SSF47384">
    <property type="entry name" value="Homodimeric domain of signal transducing histidine kinase"/>
    <property type="match status" value="1"/>
</dbReference>
<dbReference type="InterPro" id="IPR036097">
    <property type="entry name" value="HisK_dim/P_sf"/>
</dbReference>
<keyword evidence="10" id="KW-1133">Transmembrane helix</keyword>
<evidence type="ECO:0000256" key="4">
    <source>
        <dbReference type="ARBA" id="ARBA00022475"/>
    </source>
</evidence>
<dbReference type="SMART" id="SM00387">
    <property type="entry name" value="HATPase_c"/>
    <property type="match status" value="1"/>
</dbReference>
<keyword evidence="4" id="KW-1003">Cell membrane</keyword>
<dbReference type="PANTHER" id="PTHR44936">
    <property type="entry name" value="SENSOR PROTEIN CREC"/>
    <property type="match status" value="1"/>
</dbReference>
<dbReference type="EC" id="2.7.13.3" evidence="3"/>
<dbReference type="AlphaFoldDB" id="A0A1I0JIW4"/>
<evidence type="ECO:0000313" key="14">
    <source>
        <dbReference type="EMBL" id="SEU10259.1"/>
    </source>
</evidence>
<gene>
    <name evidence="12" type="ORF">BDK88_3504</name>
    <name evidence="13" type="ORF">BDK88_3727</name>
    <name evidence="14" type="ORF">SAMN04488694_14517</name>
</gene>
<dbReference type="GO" id="GO:0005524">
    <property type="term" value="F:ATP binding"/>
    <property type="evidence" value="ECO:0007669"/>
    <property type="project" value="UniProtKB-KW"/>
</dbReference>
<evidence type="ECO:0000313" key="13">
    <source>
        <dbReference type="EMBL" id="RZV06698.1"/>
    </source>
</evidence>
<dbReference type="GO" id="GO:0005886">
    <property type="term" value="C:plasma membrane"/>
    <property type="evidence" value="ECO:0007669"/>
    <property type="project" value="UniProtKB-SubCell"/>
</dbReference>
<dbReference type="EMBL" id="SHMP01000007">
    <property type="protein sequence ID" value="RZV06698.1"/>
    <property type="molecule type" value="Genomic_DNA"/>
</dbReference>
<dbReference type="EMBL" id="SHMP01000007">
    <property type="protein sequence ID" value="RZV06494.1"/>
    <property type="molecule type" value="Genomic_DNA"/>
</dbReference>
<keyword evidence="10" id="KW-0812">Transmembrane</keyword>
<dbReference type="InterPro" id="IPR005467">
    <property type="entry name" value="His_kinase_dom"/>
</dbReference>
<dbReference type="Gene3D" id="1.10.287.130">
    <property type="match status" value="1"/>
</dbReference>
<dbReference type="Pfam" id="PF16926">
    <property type="entry name" value="HisKA_4TM"/>
    <property type="match status" value="1"/>
</dbReference>
<protein>
    <recommendedName>
        <fullName evidence="3">histidine kinase</fullName>
        <ecNumber evidence="3">2.7.13.3</ecNumber>
    </recommendedName>
</protein>
<keyword evidence="10" id="KW-0472">Membrane</keyword>
<dbReference type="CDD" id="cd00082">
    <property type="entry name" value="HisKA"/>
    <property type="match status" value="1"/>
</dbReference>
<feature type="transmembrane region" description="Helical" evidence="10">
    <location>
        <begin position="75"/>
        <end position="97"/>
    </location>
</feature>
<feature type="transmembrane region" description="Helical" evidence="10">
    <location>
        <begin position="43"/>
        <end position="63"/>
    </location>
</feature>
<keyword evidence="6" id="KW-0808">Transferase</keyword>
<keyword evidence="9" id="KW-0067">ATP-binding</keyword>
<dbReference type="SUPFAM" id="SSF55874">
    <property type="entry name" value="ATPase domain of HSP90 chaperone/DNA topoisomerase II/histidine kinase"/>
    <property type="match status" value="1"/>
</dbReference>
<name>A0A1I0JIW4_9EURY</name>
<dbReference type="PRINTS" id="PR00344">
    <property type="entry name" value="BCTRLSENSOR"/>
</dbReference>
<keyword evidence="8 14" id="KW-0418">Kinase</keyword>
<feature type="transmembrane region" description="Helical" evidence="10">
    <location>
        <begin position="109"/>
        <end position="129"/>
    </location>
</feature>
<evidence type="ECO:0000256" key="6">
    <source>
        <dbReference type="ARBA" id="ARBA00022679"/>
    </source>
</evidence>
<feature type="transmembrane region" description="Helical" evidence="10">
    <location>
        <begin position="12"/>
        <end position="31"/>
    </location>
</feature>
<comment type="subcellular location">
    <subcellularLocation>
        <location evidence="2">Cell membrane</location>
        <topology evidence="2">Multi-pass membrane protein</topology>
    </subcellularLocation>
</comment>
<keyword evidence="15" id="KW-1185">Reference proteome</keyword>
<dbReference type="EMBL" id="FOIC01000045">
    <property type="protein sequence ID" value="SEU10259.1"/>
    <property type="molecule type" value="Genomic_DNA"/>
</dbReference>
<evidence type="ECO:0000259" key="11">
    <source>
        <dbReference type="PROSITE" id="PS50109"/>
    </source>
</evidence>
<dbReference type="InterPro" id="IPR050980">
    <property type="entry name" value="2C_sensor_his_kinase"/>
</dbReference>
<dbReference type="PROSITE" id="PS50109">
    <property type="entry name" value="HIS_KIN"/>
    <property type="match status" value="1"/>
</dbReference>
<reference evidence="12 16" key="3">
    <citation type="submission" date="2019-02" db="EMBL/GenBank/DDBJ databases">
        <title>Genomic Encyclopedia of Archaeal and Bacterial Type Strains, Phase II (KMG-II): from individual species to whole genera.</title>
        <authorList>
            <person name="Goeker M."/>
        </authorList>
    </citation>
    <scope>NUCLEOTIDE SEQUENCE [LARGE SCALE GENOMIC DNA]</scope>
    <source>
        <strain evidence="12 16">DSM 18328</strain>
    </source>
</reference>
<evidence type="ECO:0000313" key="15">
    <source>
        <dbReference type="Proteomes" id="UP000199320"/>
    </source>
</evidence>
<dbReference type="InterPro" id="IPR003661">
    <property type="entry name" value="HisK_dim/P_dom"/>
</dbReference>
<dbReference type="Gene3D" id="3.30.565.10">
    <property type="entry name" value="Histidine kinase-like ATPase, C-terminal domain"/>
    <property type="match status" value="1"/>
</dbReference>
<dbReference type="Proteomes" id="UP000199320">
    <property type="component" value="Unassembled WGS sequence"/>
</dbReference>